<reference evidence="2" key="1">
    <citation type="submission" date="2020-02" db="EMBL/GenBank/DDBJ databases">
        <authorList>
            <person name="Meier V. D."/>
        </authorList>
    </citation>
    <scope>NUCLEOTIDE SEQUENCE</scope>
    <source>
        <strain evidence="2">AVDCRST_MAG01</strain>
    </source>
</reference>
<feature type="region of interest" description="Disordered" evidence="1">
    <location>
        <begin position="1"/>
        <end position="42"/>
    </location>
</feature>
<organism evidence="2">
    <name type="scientific">uncultured Rubrobacteraceae bacterium</name>
    <dbReference type="NCBI Taxonomy" id="349277"/>
    <lineage>
        <taxon>Bacteria</taxon>
        <taxon>Bacillati</taxon>
        <taxon>Actinomycetota</taxon>
        <taxon>Rubrobacteria</taxon>
        <taxon>Rubrobacterales</taxon>
        <taxon>Rubrobacteraceae</taxon>
        <taxon>environmental samples</taxon>
    </lineage>
</organism>
<sequence length="90" mass="9520">MGYIRHGPEKGKPVARRGRKAHGPLPGGGAAGPSKEESLLSKTRAAAVKGGRYARLADEELISLVGAGDARAFAALYDRHSRAAYVMAYR</sequence>
<feature type="compositionally biased region" description="Basic residues" evidence="1">
    <location>
        <begin position="13"/>
        <end position="22"/>
    </location>
</feature>
<protein>
    <submittedName>
        <fullName evidence="2">RNA polymerase ECF-type sigma factor</fullName>
    </submittedName>
</protein>
<dbReference type="AlphaFoldDB" id="A0A6J4NTE6"/>
<proteinExistence type="predicted"/>
<gene>
    <name evidence="2" type="ORF">AVDCRST_MAG01-01-699</name>
</gene>
<dbReference type="EMBL" id="CADCUW010000111">
    <property type="protein sequence ID" value="CAA9394729.1"/>
    <property type="molecule type" value="Genomic_DNA"/>
</dbReference>
<name>A0A6J4NTE6_9ACTN</name>
<evidence type="ECO:0000256" key="1">
    <source>
        <dbReference type="SAM" id="MobiDB-lite"/>
    </source>
</evidence>
<evidence type="ECO:0000313" key="2">
    <source>
        <dbReference type="EMBL" id="CAA9394729.1"/>
    </source>
</evidence>
<accession>A0A6J4NTE6</accession>
<feature type="compositionally biased region" description="Basic and acidic residues" evidence="1">
    <location>
        <begin position="1"/>
        <end position="12"/>
    </location>
</feature>